<keyword evidence="2" id="KW-1185">Reference proteome</keyword>
<organism evidence="1 2">
    <name type="scientific">Duncaniella dubosii</name>
    <dbReference type="NCBI Taxonomy" id="2518971"/>
    <lineage>
        <taxon>Bacteria</taxon>
        <taxon>Pseudomonadati</taxon>
        <taxon>Bacteroidota</taxon>
        <taxon>Bacteroidia</taxon>
        <taxon>Bacteroidales</taxon>
        <taxon>Muribaculaceae</taxon>
        <taxon>Duncaniella</taxon>
    </lineage>
</organism>
<reference evidence="2" key="1">
    <citation type="submission" date="2019-02" db="EMBL/GenBank/DDBJ databases">
        <title>Isolation and identification of novel species under the genus Muribaculum.</title>
        <authorList>
            <person name="Miyake S."/>
            <person name="Ding Y."/>
            <person name="Low A."/>
            <person name="Soh M."/>
            <person name="Seedorf H."/>
        </authorList>
    </citation>
    <scope>NUCLEOTIDE SEQUENCE [LARGE SCALE GENOMIC DNA]</scope>
    <source>
        <strain evidence="2">H5</strain>
    </source>
</reference>
<name>A0A4P7W1A8_9BACT</name>
<evidence type="ECO:0000313" key="2">
    <source>
        <dbReference type="Proteomes" id="UP000297149"/>
    </source>
</evidence>
<dbReference type="RefSeq" id="WP_136414466.1">
    <property type="nucleotide sequence ID" value="NZ_CP039396.1"/>
</dbReference>
<dbReference type="Proteomes" id="UP000297149">
    <property type="component" value="Chromosome"/>
</dbReference>
<sequence>MAVTSSAGLSHLYLTVNSPYLNSVGIPRQADLLALSAEDAEIFSTYGLTWTSSPQRIDVDLSAFLGNFVFLNEAQAISTIGLMAEDIDGRVGNPLMLTVETQPMEIVVDSVSSAMVGATTAVIRVATLADDFASHVAVELLDNGKWQSAEIISVSEVSAGIYDISFAIPPGSADLNARILYCQEVRGEVGITRFMPDFNLEFDAFATYARVKVIADTPELISAVAKGLDIYLNGSRASVLYRDPEEGMVVITGLNPSTNYTLTATMMRNPGKDDFTSPVRLSTESAPALPNDEFEHRKDGISYKNLASGGRYSQTTVAIFNWQNHQSFSLQVPREWANTNAKTFSTRASNHNTWYMQPSVYSVPGDTEDASFAVCLRSVAFDIDGAIIPDYTQTGQPYLQYSPVIPEIKSRAAGKLFLGSYSFNPLTMEETYDDIVDWRSRPMSLNGYYKYNPSQADTSDNGIAIIEVYGNIDGETRVIGSATAYLPVANSYTAFKASLTYDYFGVKATGLKVMFASSAAIGTIAEESEAIATSPDPVKGESIGSTLWLDHVTLSY</sequence>
<dbReference type="KEGG" id="ddb:E7747_04850"/>
<evidence type="ECO:0000313" key="1">
    <source>
        <dbReference type="EMBL" id="QCD41669.1"/>
    </source>
</evidence>
<protein>
    <recommendedName>
        <fullName evidence="3">Carbohydrate metabolism domain-containing protein</fullName>
    </recommendedName>
</protein>
<gene>
    <name evidence="1" type="ORF">E7747_04850</name>
</gene>
<dbReference type="Gene3D" id="2.60.120.890">
    <property type="entry name" value="BT2081, beta-jelly-roll domain"/>
    <property type="match status" value="1"/>
</dbReference>
<dbReference type="InterPro" id="IPR038653">
    <property type="entry name" value="Put_CMD_sf"/>
</dbReference>
<evidence type="ECO:0008006" key="3">
    <source>
        <dbReference type="Google" id="ProtNLM"/>
    </source>
</evidence>
<proteinExistence type="predicted"/>
<accession>A0A4P7W1A8</accession>
<dbReference type="EMBL" id="CP039396">
    <property type="protein sequence ID" value="QCD41669.1"/>
    <property type="molecule type" value="Genomic_DNA"/>
</dbReference>
<dbReference type="AlphaFoldDB" id="A0A4P7W1A8"/>